<evidence type="ECO:0000259" key="5">
    <source>
        <dbReference type="SMART" id="SM00382"/>
    </source>
</evidence>
<dbReference type="InterPro" id="IPR027417">
    <property type="entry name" value="P-loop_NTPase"/>
</dbReference>
<reference evidence="6 7" key="1">
    <citation type="submission" date="2013-07" db="EMBL/GenBank/DDBJ databases">
        <authorList>
            <person name="Stoco P.H."/>
            <person name="Wagner G."/>
            <person name="Gerber A."/>
            <person name="Zaha A."/>
            <person name="Thompson C."/>
            <person name="Bartholomeu D.C."/>
            <person name="Luckemeyer D.D."/>
            <person name="Bahia D."/>
            <person name="Loreto E."/>
            <person name="Prestes E.B."/>
            <person name="Lima F.M."/>
            <person name="Rodrigues-Luiz G."/>
            <person name="Vallejo G.A."/>
            <person name="Filho J.F."/>
            <person name="Monteiro K.M."/>
            <person name="Tyler K.M."/>
            <person name="de Almeida L.G."/>
            <person name="Ortiz M.F."/>
            <person name="Siervo M.A."/>
            <person name="de Moraes M.H."/>
            <person name="Cunha O.L."/>
            <person name="Mendonca-Neto R."/>
            <person name="Silva R."/>
            <person name="Teixeira S.M."/>
            <person name="Murta S.M."/>
            <person name="Sincero T.C."/>
            <person name="Mendes T.A."/>
            <person name="Urmenyi T.P."/>
            <person name="Silva V.G."/>
            <person name="da Rocha W.D."/>
            <person name="Andersson B."/>
            <person name="Romanha A.J."/>
            <person name="Steindel M."/>
            <person name="de Vasconcelos A.T."/>
            <person name="Grisard E.C."/>
        </authorList>
    </citation>
    <scope>NUCLEOTIDE SEQUENCE [LARGE SCALE GENOMIC DNA]</scope>
    <source>
        <strain evidence="6 7">SC58</strain>
    </source>
</reference>
<accession>A0A061ISL3</accession>
<dbReference type="InterPro" id="IPR003960">
    <property type="entry name" value="ATPase_AAA_CS"/>
</dbReference>
<dbReference type="GO" id="GO:0005524">
    <property type="term" value="F:ATP binding"/>
    <property type="evidence" value="ECO:0007669"/>
    <property type="project" value="UniProtKB-KW"/>
</dbReference>
<feature type="compositionally biased region" description="Polar residues" evidence="4">
    <location>
        <begin position="500"/>
        <end position="512"/>
    </location>
</feature>
<organism evidence="6 7">
    <name type="scientific">Trypanosoma rangeli SC58</name>
    <dbReference type="NCBI Taxonomy" id="429131"/>
    <lineage>
        <taxon>Eukaryota</taxon>
        <taxon>Discoba</taxon>
        <taxon>Euglenozoa</taxon>
        <taxon>Kinetoplastea</taxon>
        <taxon>Metakinetoplastina</taxon>
        <taxon>Trypanosomatida</taxon>
        <taxon>Trypanosomatidae</taxon>
        <taxon>Trypanosoma</taxon>
        <taxon>Herpetosoma</taxon>
    </lineage>
</organism>
<dbReference type="Gene3D" id="1.10.8.60">
    <property type="match status" value="1"/>
</dbReference>
<dbReference type="FunFam" id="3.40.50.300:FF:002588">
    <property type="entry name" value="ATPase, AAA family"/>
    <property type="match status" value="1"/>
</dbReference>
<dbReference type="InterPro" id="IPR050304">
    <property type="entry name" value="MT-severing_AAA_ATPase"/>
</dbReference>
<dbReference type="OrthoDB" id="10251136at2759"/>
<dbReference type="Gene3D" id="3.40.50.300">
    <property type="entry name" value="P-loop containing nucleotide triphosphate hydrolases"/>
    <property type="match status" value="1"/>
</dbReference>
<keyword evidence="7" id="KW-1185">Reference proteome</keyword>
<feature type="compositionally biased region" description="Basic and acidic residues" evidence="4">
    <location>
        <begin position="295"/>
        <end position="313"/>
    </location>
</feature>
<evidence type="ECO:0000256" key="2">
    <source>
        <dbReference type="ARBA" id="ARBA00022741"/>
    </source>
</evidence>
<dbReference type="InterPro" id="IPR003593">
    <property type="entry name" value="AAA+_ATPase"/>
</dbReference>
<dbReference type="SMART" id="SM00382">
    <property type="entry name" value="AAA"/>
    <property type="match status" value="1"/>
</dbReference>
<keyword evidence="3" id="KW-0067">ATP-binding</keyword>
<dbReference type="EMBL" id="AUPL01006442">
    <property type="protein sequence ID" value="ESL05893.1"/>
    <property type="molecule type" value="Genomic_DNA"/>
</dbReference>
<evidence type="ECO:0000256" key="4">
    <source>
        <dbReference type="SAM" id="MobiDB-lite"/>
    </source>
</evidence>
<comment type="similarity">
    <text evidence="1">Belongs to the AAA ATPase family.</text>
</comment>
<dbReference type="FunFam" id="1.10.8.60:FF:000022">
    <property type="entry name" value="Fidgetin like 1"/>
    <property type="match status" value="1"/>
</dbReference>
<protein>
    <submittedName>
        <fullName evidence="6">AAA ATPase</fullName>
    </submittedName>
</protein>
<dbReference type="PANTHER" id="PTHR23074:SF17">
    <property type="entry name" value="FIDGETIN-LIKE PROTEIN 1"/>
    <property type="match status" value="1"/>
</dbReference>
<feature type="domain" description="AAA+ ATPase" evidence="5">
    <location>
        <begin position="631"/>
        <end position="769"/>
    </location>
</feature>
<evidence type="ECO:0000313" key="6">
    <source>
        <dbReference type="EMBL" id="ESL05893.1"/>
    </source>
</evidence>
<dbReference type="AlphaFoldDB" id="A0A061ISL3"/>
<feature type="region of interest" description="Disordered" evidence="4">
    <location>
        <begin position="367"/>
        <end position="520"/>
    </location>
</feature>
<dbReference type="GO" id="GO:0016887">
    <property type="term" value="F:ATP hydrolysis activity"/>
    <property type="evidence" value="ECO:0007669"/>
    <property type="project" value="InterPro"/>
</dbReference>
<dbReference type="Pfam" id="PF00004">
    <property type="entry name" value="AAA"/>
    <property type="match status" value="1"/>
</dbReference>
<dbReference type="PANTHER" id="PTHR23074">
    <property type="entry name" value="AAA DOMAIN-CONTAINING"/>
    <property type="match status" value="1"/>
</dbReference>
<gene>
    <name evidence="6" type="ORF">TRSC58_06442</name>
</gene>
<evidence type="ECO:0000256" key="3">
    <source>
        <dbReference type="ARBA" id="ARBA00022840"/>
    </source>
</evidence>
<dbReference type="CDD" id="cd19509">
    <property type="entry name" value="RecA-like_VPS4-like"/>
    <property type="match status" value="1"/>
</dbReference>
<dbReference type="InterPro" id="IPR003959">
    <property type="entry name" value="ATPase_AAA_core"/>
</dbReference>
<dbReference type="SUPFAM" id="SSF52540">
    <property type="entry name" value="P-loop containing nucleoside triphosphate hydrolases"/>
    <property type="match status" value="1"/>
</dbReference>
<feature type="region of interest" description="Disordered" evidence="4">
    <location>
        <begin position="255"/>
        <end position="320"/>
    </location>
</feature>
<proteinExistence type="inferred from homology"/>
<evidence type="ECO:0000256" key="1">
    <source>
        <dbReference type="ARBA" id="ARBA00006914"/>
    </source>
</evidence>
<dbReference type="PROSITE" id="PS00674">
    <property type="entry name" value="AAA"/>
    <property type="match status" value="1"/>
</dbReference>
<comment type="caution">
    <text evidence="6">The sequence shown here is derived from an EMBL/GenBank/DDBJ whole genome shotgun (WGS) entry which is preliminary data.</text>
</comment>
<feature type="compositionally biased region" description="Basic and acidic residues" evidence="4">
    <location>
        <begin position="388"/>
        <end position="404"/>
    </location>
</feature>
<evidence type="ECO:0000313" key="7">
    <source>
        <dbReference type="Proteomes" id="UP000031737"/>
    </source>
</evidence>
<keyword evidence="2" id="KW-0547">Nucleotide-binding</keyword>
<dbReference type="Proteomes" id="UP000031737">
    <property type="component" value="Unassembled WGS sequence"/>
</dbReference>
<feature type="compositionally biased region" description="Polar residues" evidence="4">
    <location>
        <begin position="418"/>
        <end position="435"/>
    </location>
</feature>
<sequence>MASAPPLFAITGRGNDVKRARDLITSIGGALTMKEQVADYLVVVKGAGKRKVECYYHQNHQHSKRAGSGGGSIGGGHPPGRRLLLLDMLEHWSTHGRLPQRDVSMAELEEMHLFSAAGAERGQRSYDVPEGFLKRPRVTSDPSGNTVDESDNAVLLSMERGAAPHLVAIPPAPAPAPAPAASSSFRPQNFPFTVPLAGAVVFRMPPLQKDAQCRGLLLDDDSPPLKAAGATTFDASSNSSVVNPMRVAFQRRPKPDWDTYFTDPPGGSSSSSAGVRRGTSDSHRATTSSNMNKKTRSETHSSRSLHVDPHHPDASASATATAALSHSACVANDRTPSASEVTVAEAANALNITRHTKNGTEMTFDFAKNGFRRPATVPRRANGGGEVGPHEPSVRKKKSEEKAMTDVGRCEPSPPLAKQQSVNRQQLQREPSQPSCRARDAASGKPRETRSVDLPISRQPKVRRDEATCRRTGGSGALASDGTFGIPPPLPSRPRESGGMRSTTGAAKTTSVPAGRKPVSAASRFVRPSATSALSNTSAAASAVAATTTTNSKHTSRTAHSNSLLQRVRQSAYCKGISEEKCVAVLQQVVDRACPVSFSGIAGLEVCKRILYEAIILPAKCPQLFTGLRRPCSGLLLFGPPGNGKTLLASAVAKECDTVFFSISAAAITSKWVGEGEKMVRALFAVARALAPSTIFVDEIDALLQSRGSAHEGEGSRRIKTEFLVQMDGAGNDNSEARVLVMGATNRPFDLDEAIIRRFPKRVFVPLPDAPARAQILQSLLDTEETPNSFTPATWQRIVAVTEGYSGHDLRQLCEEVAMIPVRELLAEKLRSGEELTTQAYHHNLLRPLTLQDVDTCVKARHPSCCPKLLKALNEWSDTYGSS</sequence>
<name>A0A061ISL3_TRYRA</name>
<dbReference type="VEuPathDB" id="TriTrypDB:TRSC58_06442"/>
<feature type="compositionally biased region" description="Basic and acidic residues" evidence="4">
    <location>
        <begin position="437"/>
        <end position="451"/>
    </location>
</feature>